<comment type="subcellular location">
    <subcellularLocation>
        <location evidence="11">Cell membrane</location>
        <topology evidence="11">Multi-pass membrane protein</topology>
    </subcellularLocation>
    <subcellularLocation>
        <location evidence="2">Membrane</location>
        <topology evidence="2">Multi-pass membrane protein</topology>
    </subcellularLocation>
</comment>
<evidence type="ECO:0000256" key="11">
    <source>
        <dbReference type="RuleBase" id="RU363047"/>
    </source>
</evidence>
<evidence type="ECO:0000256" key="4">
    <source>
        <dbReference type="ARBA" id="ARBA00022989"/>
    </source>
</evidence>
<name>A0A8C3UVF0_CATUS</name>
<keyword evidence="8" id="KW-0325">Glycoprotein</keyword>
<keyword evidence="14" id="KW-1185">Reference proteome</keyword>
<comment type="similarity">
    <text evidence="10">Belongs to the G-protein coupled receptor 1 family.</text>
</comment>
<dbReference type="PRINTS" id="PR00245">
    <property type="entry name" value="OLFACTORYR"/>
</dbReference>
<dbReference type="PROSITE" id="PS50262">
    <property type="entry name" value="G_PROTEIN_RECEP_F1_2"/>
    <property type="match status" value="1"/>
</dbReference>
<keyword evidence="7 10" id="KW-0675">Receptor</keyword>
<feature type="transmembrane region" description="Helical" evidence="11">
    <location>
        <begin position="136"/>
        <end position="155"/>
    </location>
</feature>
<accession>A0A8C3UVF0</accession>
<dbReference type="InterPro" id="IPR000725">
    <property type="entry name" value="Olfact_rcpt"/>
</dbReference>
<feature type="transmembrane region" description="Helical" evidence="11">
    <location>
        <begin position="175"/>
        <end position="197"/>
    </location>
</feature>
<feature type="transmembrane region" description="Helical" evidence="11">
    <location>
        <begin position="272"/>
        <end position="295"/>
    </location>
</feature>
<evidence type="ECO:0000256" key="6">
    <source>
        <dbReference type="ARBA" id="ARBA00023136"/>
    </source>
</evidence>
<reference evidence="13" key="1">
    <citation type="submission" date="2020-10" db="EMBL/GenBank/DDBJ databases">
        <title>Catharus ustulatus (Swainson's thrush) genome, bCatUst1, primary haplotype v2.</title>
        <authorList>
            <person name="Delmore K."/>
            <person name="Vafadar M."/>
            <person name="Formenti G."/>
            <person name="Chow W."/>
            <person name="Pelan S."/>
            <person name="Howe K."/>
            <person name="Rhie A."/>
            <person name="Mountcastle J."/>
            <person name="Haase B."/>
            <person name="Fedrigo O."/>
            <person name="Jarvis E.D."/>
        </authorList>
    </citation>
    <scope>NUCLEOTIDE SEQUENCE [LARGE SCALE GENOMIC DNA]</scope>
</reference>
<dbReference type="AlphaFoldDB" id="A0A8C3UVF0"/>
<dbReference type="GO" id="GO:0005886">
    <property type="term" value="C:plasma membrane"/>
    <property type="evidence" value="ECO:0007669"/>
    <property type="project" value="UniProtKB-SubCell"/>
</dbReference>
<dbReference type="PROSITE" id="PS00237">
    <property type="entry name" value="G_PROTEIN_RECEP_F1_1"/>
    <property type="match status" value="1"/>
</dbReference>
<evidence type="ECO:0000313" key="14">
    <source>
        <dbReference type="Proteomes" id="UP000694563"/>
    </source>
</evidence>
<evidence type="ECO:0000256" key="9">
    <source>
        <dbReference type="ARBA" id="ARBA00023224"/>
    </source>
</evidence>
<evidence type="ECO:0000256" key="7">
    <source>
        <dbReference type="ARBA" id="ARBA00023170"/>
    </source>
</evidence>
<sequence>QQTRQNTSNCMGTVCLFHSAFYIFSQLDFPLEQWRTRMENHTGISEFTLVGFKSHPGSQLLLSVLFSTMYIVTVVGNICMILIIRMDSSLHTPMYFFLENLSTLDICYSSVITPRATLAFLLGRRSISYNGCASQMFFFSLFGTTEAFFLAVMAYDRFTAICNPLLYQVIMSRRLCVLMVVGSYLSGCINCTIQTGFTFSLSFCGHTEINHFFCEVAAVIHASCSDTLVNELVMLAVCGSIIVGTALVVFISYGYIIITIVQMPSAESRHKAFSTCSSHMITICLFFGTVFFMYAQPGAAASPSKTNTISIFYTVVIPMLNPFIYTLRNREVKRSLKKQLKRKGLHLLHLNH</sequence>
<dbReference type="PRINTS" id="PR00237">
    <property type="entry name" value="GPCRRHODOPSN"/>
</dbReference>
<evidence type="ECO:0000259" key="12">
    <source>
        <dbReference type="PROSITE" id="PS50262"/>
    </source>
</evidence>
<evidence type="ECO:0000256" key="2">
    <source>
        <dbReference type="ARBA" id="ARBA00004141"/>
    </source>
</evidence>
<feature type="transmembrane region" description="Helical" evidence="11">
    <location>
        <begin position="60"/>
        <end position="84"/>
    </location>
</feature>
<dbReference type="InterPro" id="IPR000276">
    <property type="entry name" value="GPCR_Rhodpsn"/>
</dbReference>
<reference evidence="13" key="3">
    <citation type="submission" date="2025-09" db="UniProtKB">
        <authorList>
            <consortium name="Ensembl"/>
        </authorList>
    </citation>
    <scope>IDENTIFICATION</scope>
</reference>
<comment type="function">
    <text evidence="1">Odorant receptor.</text>
</comment>
<feature type="transmembrane region" description="Helical" evidence="11">
    <location>
        <begin position="232"/>
        <end position="260"/>
    </location>
</feature>
<keyword evidence="11" id="KW-0716">Sensory transduction</keyword>
<dbReference type="Ensembl" id="ENSCUST00005019613.1">
    <property type="protein sequence ID" value="ENSCUSP00005018892.1"/>
    <property type="gene ID" value="ENSCUSG00005012104.1"/>
</dbReference>
<evidence type="ECO:0000256" key="3">
    <source>
        <dbReference type="ARBA" id="ARBA00022692"/>
    </source>
</evidence>
<feature type="domain" description="G-protein coupled receptors family 1 profile" evidence="12">
    <location>
        <begin position="76"/>
        <end position="325"/>
    </location>
</feature>
<dbReference type="GO" id="GO:0004984">
    <property type="term" value="F:olfactory receptor activity"/>
    <property type="evidence" value="ECO:0007669"/>
    <property type="project" value="InterPro"/>
</dbReference>
<keyword evidence="5 10" id="KW-0297">G-protein coupled receptor</keyword>
<evidence type="ECO:0000313" key="13">
    <source>
        <dbReference type="Ensembl" id="ENSCUSP00005018892.1"/>
    </source>
</evidence>
<dbReference type="Gene3D" id="1.20.1070.10">
    <property type="entry name" value="Rhodopsin 7-helix transmembrane proteins"/>
    <property type="match status" value="1"/>
</dbReference>
<keyword evidence="4 11" id="KW-1133">Transmembrane helix</keyword>
<dbReference type="SUPFAM" id="SSF81321">
    <property type="entry name" value="Family A G protein-coupled receptor-like"/>
    <property type="match status" value="1"/>
</dbReference>
<keyword evidence="9 10" id="KW-0807">Transducer</keyword>
<evidence type="ECO:0000256" key="10">
    <source>
        <dbReference type="RuleBase" id="RU000688"/>
    </source>
</evidence>
<keyword evidence="6 11" id="KW-0472">Membrane</keyword>
<evidence type="ECO:0000256" key="5">
    <source>
        <dbReference type="ARBA" id="ARBA00023040"/>
    </source>
</evidence>
<feature type="transmembrane region" description="Helical" evidence="11">
    <location>
        <begin position="307"/>
        <end position="327"/>
    </location>
</feature>
<keyword evidence="11" id="KW-0552">Olfaction</keyword>
<evidence type="ECO:0000256" key="8">
    <source>
        <dbReference type="ARBA" id="ARBA00023180"/>
    </source>
</evidence>
<dbReference type="CDD" id="cd15419">
    <property type="entry name" value="7tmA_OR9K2-like"/>
    <property type="match status" value="1"/>
</dbReference>
<dbReference type="FunFam" id="1.20.1070.10:FF:000003">
    <property type="entry name" value="Olfactory receptor"/>
    <property type="match status" value="1"/>
</dbReference>
<dbReference type="InterPro" id="IPR017452">
    <property type="entry name" value="GPCR_Rhodpsn_7TM"/>
</dbReference>
<keyword evidence="3 10" id="KW-0812">Transmembrane</keyword>
<dbReference type="GO" id="GO:0004930">
    <property type="term" value="F:G protein-coupled receptor activity"/>
    <property type="evidence" value="ECO:0007669"/>
    <property type="project" value="UniProtKB-KW"/>
</dbReference>
<proteinExistence type="inferred from homology"/>
<protein>
    <recommendedName>
        <fullName evidence="11">Olfactory receptor</fullName>
    </recommendedName>
</protein>
<reference evidence="13" key="2">
    <citation type="submission" date="2025-08" db="UniProtKB">
        <authorList>
            <consortium name="Ensembl"/>
        </authorList>
    </citation>
    <scope>IDENTIFICATION</scope>
</reference>
<dbReference type="PANTHER" id="PTHR48018">
    <property type="entry name" value="OLFACTORY RECEPTOR"/>
    <property type="match status" value="1"/>
</dbReference>
<keyword evidence="11" id="KW-1003">Cell membrane</keyword>
<dbReference type="Proteomes" id="UP000694563">
    <property type="component" value="Chromosome 23"/>
</dbReference>
<evidence type="ECO:0000256" key="1">
    <source>
        <dbReference type="ARBA" id="ARBA00002936"/>
    </source>
</evidence>
<dbReference type="Pfam" id="PF13853">
    <property type="entry name" value="7tm_4"/>
    <property type="match status" value="1"/>
</dbReference>
<organism evidence="13 14">
    <name type="scientific">Catharus ustulatus</name>
    <name type="common">Russet-backed thrush</name>
    <name type="synonym">Hylocichla ustulatus</name>
    <dbReference type="NCBI Taxonomy" id="91951"/>
    <lineage>
        <taxon>Eukaryota</taxon>
        <taxon>Metazoa</taxon>
        <taxon>Chordata</taxon>
        <taxon>Craniata</taxon>
        <taxon>Vertebrata</taxon>
        <taxon>Euteleostomi</taxon>
        <taxon>Archelosauria</taxon>
        <taxon>Archosauria</taxon>
        <taxon>Dinosauria</taxon>
        <taxon>Saurischia</taxon>
        <taxon>Theropoda</taxon>
        <taxon>Coelurosauria</taxon>
        <taxon>Aves</taxon>
        <taxon>Neognathae</taxon>
        <taxon>Neoaves</taxon>
        <taxon>Telluraves</taxon>
        <taxon>Australaves</taxon>
        <taxon>Passeriformes</taxon>
        <taxon>Turdidae</taxon>
        <taxon>Catharus</taxon>
    </lineage>
</organism>